<dbReference type="AlphaFoldDB" id="A0A9N9FDV7"/>
<evidence type="ECO:0000313" key="2">
    <source>
        <dbReference type="Proteomes" id="UP000789739"/>
    </source>
</evidence>
<reference evidence="1" key="1">
    <citation type="submission" date="2021-06" db="EMBL/GenBank/DDBJ databases">
        <authorList>
            <person name="Kallberg Y."/>
            <person name="Tangrot J."/>
            <person name="Rosling A."/>
        </authorList>
    </citation>
    <scope>NUCLEOTIDE SEQUENCE</scope>
    <source>
        <strain evidence="1">BR232B</strain>
    </source>
</reference>
<name>A0A9N9FDV7_9GLOM</name>
<organism evidence="1 2">
    <name type="scientific">Paraglomus brasilianum</name>
    <dbReference type="NCBI Taxonomy" id="144538"/>
    <lineage>
        <taxon>Eukaryota</taxon>
        <taxon>Fungi</taxon>
        <taxon>Fungi incertae sedis</taxon>
        <taxon>Mucoromycota</taxon>
        <taxon>Glomeromycotina</taxon>
        <taxon>Glomeromycetes</taxon>
        <taxon>Paraglomerales</taxon>
        <taxon>Paraglomeraceae</taxon>
        <taxon>Paraglomus</taxon>
    </lineage>
</organism>
<gene>
    <name evidence="1" type="ORF">PBRASI_LOCUS4008</name>
</gene>
<dbReference type="EMBL" id="CAJVPI010000390">
    <property type="protein sequence ID" value="CAG8528900.1"/>
    <property type="molecule type" value="Genomic_DNA"/>
</dbReference>
<comment type="caution">
    <text evidence="1">The sequence shown here is derived from an EMBL/GenBank/DDBJ whole genome shotgun (WGS) entry which is preliminary data.</text>
</comment>
<accession>A0A9N9FDV7</accession>
<proteinExistence type="predicted"/>
<sequence length="102" mass="11756">MSTKLEVEDVEIFECPAIDRLVESSKILDNGELVDENSRLRWIPYSEFTDIETIEHPSEQIIYNAQHKLAGKDTHLSLIKYTFTSSDVLPRGKITMKMTAQR</sequence>
<dbReference type="Proteomes" id="UP000789739">
    <property type="component" value="Unassembled WGS sequence"/>
</dbReference>
<protein>
    <submittedName>
        <fullName evidence="1">10390_t:CDS:1</fullName>
    </submittedName>
</protein>
<keyword evidence="2" id="KW-1185">Reference proteome</keyword>
<evidence type="ECO:0000313" key="1">
    <source>
        <dbReference type="EMBL" id="CAG8528900.1"/>
    </source>
</evidence>